<feature type="compositionally biased region" description="Basic and acidic residues" evidence="1">
    <location>
        <begin position="111"/>
        <end position="141"/>
    </location>
</feature>
<sequence length="307" mass="34203">MPPKKNTGASRSSHERDAKPNRSQGVFDAFVEDLDHFSQINDFAISNKERKRREKKAFAEARTGEPASRPGRGPASTSAPDRVSEPQLERRTTPINTEHTRSHSGRPPTRAPKEPERRNFDHTIKAAGRDDLSGKRHKDTDSYDPFRYTAPYPRSTNPTPMKKPTALPAPAPGRTPLPGPKPLPATVGQILPKDTSRDTPKKVKVEELEKAKSTSKPSKRQPDSLPKLLIHENTYGVVSLPETTVEAIEEITSSIDDSTKSMTSSTMSWEIINYAESNDEIVDDFVVIDVELPSADNGKTRWWKLGY</sequence>
<feature type="compositionally biased region" description="Basic and acidic residues" evidence="1">
    <location>
        <begin position="82"/>
        <end position="92"/>
    </location>
</feature>
<proteinExistence type="predicted"/>
<gene>
    <name evidence="2" type="ORF">P280DRAFT_543148</name>
</gene>
<protein>
    <submittedName>
        <fullName evidence="2">Uncharacterized protein</fullName>
    </submittedName>
</protein>
<evidence type="ECO:0000256" key="1">
    <source>
        <dbReference type="SAM" id="MobiDB-lite"/>
    </source>
</evidence>
<organism evidence="2 3">
    <name type="scientific">Massarina eburnea CBS 473.64</name>
    <dbReference type="NCBI Taxonomy" id="1395130"/>
    <lineage>
        <taxon>Eukaryota</taxon>
        <taxon>Fungi</taxon>
        <taxon>Dikarya</taxon>
        <taxon>Ascomycota</taxon>
        <taxon>Pezizomycotina</taxon>
        <taxon>Dothideomycetes</taxon>
        <taxon>Pleosporomycetidae</taxon>
        <taxon>Pleosporales</taxon>
        <taxon>Massarineae</taxon>
        <taxon>Massarinaceae</taxon>
        <taxon>Massarina</taxon>
    </lineage>
</organism>
<keyword evidence="3" id="KW-1185">Reference proteome</keyword>
<dbReference type="AlphaFoldDB" id="A0A6A6S207"/>
<name>A0A6A6S207_9PLEO</name>
<reference evidence="2" key="1">
    <citation type="journal article" date="2020" name="Stud. Mycol.">
        <title>101 Dothideomycetes genomes: a test case for predicting lifestyles and emergence of pathogens.</title>
        <authorList>
            <person name="Haridas S."/>
            <person name="Albert R."/>
            <person name="Binder M."/>
            <person name="Bloem J."/>
            <person name="Labutti K."/>
            <person name="Salamov A."/>
            <person name="Andreopoulos B."/>
            <person name="Baker S."/>
            <person name="Barry K."/>
            <person name="Bills G."/>
            <person name="Bluhm B."/>
            <person name="Cannon C."/>
            <person name="Castanera R."/>
            <person name="Culley D."/>
            <person name="Daum C."/>
            <person name="Ezra D."/>
            <person name="Gonzalez J."/>
            <person name="Henrissat B."/>
            <person name="Kuo A."/>
            <person name="Liang C."/>
            <person name="Lipzen A."/>
            <person name="Lutzoni F."/>
            <person name="Magnuson J."/>
            <person name="Mondo S."/>
            <person name="Nolan M."/>
            <person name="Ohm R."/>
            <person name="Pangilinan J."/>
            <person name="Park H.-J."/>
            <person name="Ramirez L."/>
            <person name="Alfaro M."/>
            <person name="Sun H."/>
            <person name="Tritt A."/>
            <person name="Yoshinaga Y."/>
            <person name="Zwiers L.-H."/>
            <person name="Turgeon B."/>
            <person name="Goodwin S."/>
            <person name="Spatafora J."/>
            <person name="Crous P."/>
            <person name="Grigoriev I."/>
        </authorList>
    </citation>
    <scope>NUCLEOTIDE SEQUENCE</scope>
    <source>
        <strain evidence="2">CBS 473.64</strain>
    </source>
</reference>
<feature type="region of interest" description="Disordered" evidence="1">
    <location>
        <begin position="41"/>
        <end position="224"/>
    </location>
</feature>
<feature type="region of interest" description="Disordered" evidence="1">
    <location>
        <begin position="1"/>
        <end position="25"/>
    </location>
</feature>
<dbReference type="EMBL" id="MU006784">
    <property type="protein sequence ID" value="KAF2640458.1"/>
    <property type="molecule type" value="Genomic_DNA"/>
</dbReference>
<feature type="compositionally biased region" description="Pro residues" evidence="1">
    <location>
        <begin position="167"/>
        <end position="183"/>
    </location>
</feature>
<feature type="compositionally biased region" description="Basic and acidic residues" evidence="1">
    <location>
        <begin position="194"/>
        <end position="212"/>
    </location>
</feature>
<evidence type="ECO:0000313" key="2">
    <source>
        <dbReference type="EMBL" id="KAF2640458.1"/>
    </source>
</evidence>
<evidence type="ECO:0000313" key="3">
    <source>
        <dbReference type="Proteomes" id="UP000799753"/>
    </source>
</evidence>
<dbReference type="Proteomes" id="UP000799753">
    <property type="component" value="Unassembled WGS sequence"/>
</dbReference>
<accession>A0A6A6S207</accession>
<dbReference type="OrthoDB" id="10674014at2759"/>